<protein>
    <submittedName>
        <fullName evidence="1">Spo0E family sporulation regulatory protein-aspartic acid phosphatase</fullName>
    </submittedName>
</protein>
<dbReference type="RefSeq" id="WP_382357827.1">
    <property type="nucleotide sequence ID" value="NZ_JBHTGR010000005.1"/>
</dbReference>
<sequence length="64" mass="7362">MHHTTLAQSREDLLTAIADKRQKLVDTGMTYGLNDERTLRCSRQLDNLLNLKKHSDCQFFVLTG</sequence>
<dbReference type="InterPro" id="IPR036638">
    <property type="entry name" value="HLH_DNA-bd_sf"/>
</dbReference>
<evidence type="ECO:0000313" key="2">
    <source>
        <dbReference type="Proteomes" id="UP001596620"/>
    </source>
</evidence>
<evidence type="ECO:0000313" key="1">
    <source>
        <dbReference type="EMBL" id="MFC7746343.1"/>
    </source>
</evidence>
<gene>
    <name evidence="1" type="ORF">ACFQU8_03695</name>
</gene>
<dbReference type="Gene3D" id="4.10.280.10">
    <property type="entry name" value="Helix-loop-helix DNA-binding domain"/>
    <property type="match status" value="1"/>
</dbReference>
<proteinExistence type="predicted"/>
<organism evidence="1 2">
    <name type="scientific">Lentibacillus kimchii</name>
    <dbReference type="NCBI Taxonomy" id="1542911"/>
    <lineage>
        <taxon>Bacteria</taxon>
        <taxon>Bacillati</taxon>
        <taxon>Bacillota</taxon>
        <taxon>Bacilli</taxon>
        <taxon>Bacillales</taxon>
        <taxon>Bacillaceae</taxon>
        <taxon>Lentibacillus</taxon>
    </lineage>
</organism>
<reference evidence="2" key="1">
    <citation type="journal article" date="2019" name="Int. J. Syst. Evol. Microbiol.">
        <title>The Global Catalogue of Microorganisms (GCM) 10K type strain sequencing project: providing services to taxonomists for standard genome sequencing and annotation.</title>
        <authorList>
            <consortium name="The Broad Institute Genomics Platform"/>
            <consortium name="The Broad Institute Genome Sequencing Center for Infectious Disease"/>
            <person name="Wu L."/>
            <person name="Ma J."/>
        </authorList>
    </citation>
    <scope>NUCLEOTIDE SEQUENCE [LARGE SCALE GENOMIC DNA]</scope>
    <source>
        <strain evidence="2">JCM 30234</strain>
    </source>
</reference>
<dbReference type="InterPro" id="IPR018540">
    <property type="entry name" value="Spo0E-like"/>
</dbReference>
<accession>A0ABW2UTK3</accession>
<dbReference type="Proteomes" id="UP001596620">
    <property type="component" value="Unassembled WGS sequence"/>
</dbReference>
<name>A0ABW2UTK3_9BACI</name>
<dbReference type="EMBL" id="JBHTGR010000005">
    <property type="protein sequence ID" value="MFC7746343.1"/>
    <property type="molecule type" value="Genomic_DNA"/>
</dbReference>
<dbReference type="SUPFAM" id="SSF140500">
    <property type="entry name" value="BAS1536-like"/>
    <property type="match status" value="1"/>
</dbReference>
<dbReference type="Pfam" id="PF09388">
    <property type="entry name" value="SpoOE-like"/>
    <property type="match status" value="1"/>
</dbReference>
<comment type="caution">
    <text evidence="1">The sequence shown here is derived from an EMBL/GenBank/DDBJ whole genome shotgun (WGS) entry which is preliminary data.</text>
</comment>
<dbReference type="InterPro" id="IPR037208">
    <property type="entry name" value="Spo0E-like_sf"/>
</dbReference>
<keyword evidence="2" id="KW-1185">Reference proteome</keyword>